<dbReference type="RefSeq" id="XP_041194796.1">
    <property type="nucleotide sequence ID" value="XM_041330740.1"/>
</dbReference>
<evidence type="ECO:0000313" key="2">
    <source>
        <dbReference type="Proteomes" id="UP000807769"/>
    </source>
</evidence>
<dbReference type="OrthoDB" id="2800503at2759"/>
<proteinExistence type="predicted"/>
<protein>
    <submittedName>
        <fullName evidence="1">Uncharacterized protein</fullName>
    </submittedName>
</protein>
<comment type="caution">
    <text evidence="1">The sequence shown here is derived from an EMBL/GenBank/DDBJ whole genome shotgun (WGS) entry which is preliminary data.</text>
</comment>
<keyword evidence="2" id="KW-1185">Reference proteome</keyword>
<gene>
    <name evidence="1" type="ORF">BJ212DRAFT_1268627</name>
</gene>
<evidence type="ECO:0000313" key="1">
    <source>
        <dbReference type="EMBL" id="KAG1819119.1"/>
    </source>
</evidence>
<name>A0A9P7JEV6_9AGAM</name>
<dbReference type="EMBL" id="JABBWG010000010">
    <property type="protein sequence ID" value="KAG1819119.1"/>
    <property type="molecule type" value="Genomic_DNA"/>
</dbReference>
<dbReference type="AlphaFoldDB" id="A0A9P7JEV6"/>
<dbReference type="GeneID" id="64624757"/>
<accession>A0A9P7JEV6</accession>
<organism evidence="1 2">
    <name type="scientific">Suillus subaureus</name>
    <dbReference type="NCBI Taxonomy" id="48587"/>
    <lineage>
        <taxon>Eukaryota</taxon>
        <taxon>Fungi</taxon>
        <taxon>Dikarya</taxon>
        <taxon>Basidiomycota</taxon>
        <taxon>Agaricomycotina</taxon>
        <taxon>Agaricomycetes</taxon>
        <taxon>Agaricomycetidae</taxon>
        <taxon>Boletales</taxon>
        <taxon>Suillineae</taxon>
        <taxon>Suillaceae</taxon>
        <taxon>Suillus</taxon>
    </lineage>
</organism>
<sequence>SYHIIIKNVPTSYNPSSICTNSDIETNIRLKPGTITKAKWIKLIARHKAMKESTTKLWHYKGCQVRVYVWSSQLCLGCYTLQRQVHSTQGEASATHPQVV</sequence>
<dbReference type="Proteomes" id="UP000807769">
    <property type="component" value="Unassembled WGS sequence"/>
</dbReference>
<reference evidence="1" key="1">
    <citation type="journal article" date="2020" name="New Phytol.">
        <title>Comparative genomics reveals dynamic genome evolution in host specialist ectomycorrhizal fungi.</title>
        <authorList>
            <person name="Lofgren L.A."/>
            <person name="Nguyen N.H."/>
            <person name="Vilgalys R."/>
            <person name="Ruytinx J."/>
            <person name="Liao H.L."/>
            <person name="Branco S."/>
            <person name="Kuo A."/>
            <person name="LaButti K."/>
            <person name="Lipzen A."/>
            <person name="Andreopoulos W."/>
            <person name="Pangilinan J."/>
            <person name="Riley R."/>
            <person name="Hundley H."/>
            <person name="Na H."/>
            <person name="Barry K."/>
            <person name="Grigoriev I.V."/>
            <person name="Stajich J.E."/>
            <person name="Kennedy P.G."/>
        </authorList>
    </citation>
    <scope>NUCLEOTIDE SEQUENCE</scope>
    <source>
        <strain evidence="1">MN1</strain>
    </source>
</reference>
<feature type="non-terminal residue" evidence="1">
    <location>
        <position position="1"/>
    </location>
</feature>